<protein>
    <submittedName>
        <fullName evidence="3">Uncharacterized protein</fullName>
    </submittedName>
</protein>
<dbReference type="WBParaSite" id="MhA1_Contig1159.frz3.gene1">
    <property type="protein sequence ID" value="MhA1_Contig1159.frz3.gene1"/>
    <property type="gene ID" value="MhA1_Contig1159.frz3.gene1"/>
</dbReference>
<accession>A0A1I8AZD5</accession>
<dbReference type="AlphaFoldDB" id="A0A1I8AZD5"/>
<name>A0A1I8AZD5_MELHA</name>
<dbReference type="Proteomes" id="UP000095281">
    <property type="component" value="Unplaced"/>
</dbReference>
<keyword evidence="2" id="KW-1185">Reference proteome</keyword>
<feature type="region of interest" description="Disordered" evidence="1">
    <location>
        <begin position="1"/>
        <end position="31"/>
    </location>
</feature>
<sequence>VAAAHLAAQPQQTPQQPSIPPPNPNILPQLIPQTTTQTGNILIQQPSIVWSFIFKIIFKN</sequence>
<proteinExistence type="predicted"/>
<organism evidence="2 3">
    <name type="scientific">Meloidogyne hapla</name>
    <name type="common">Root-knot nematode worm</name>
    <dbReference type="NCBI Taxonomy" id="6305"/>
    <lineage>
        <taxon>Eukaryota</taxon>
        <taxon>Metazoa</taxon>
        <taxon>Ecdysozoa</taxon>
        <taxon>Nematoda</taxon>
        <taxon>Chromadorea</taxon>
        <taxon>Rhabditida</taxon>
        <taxon>Tylenchina</taxon>
        <taxon>Tylenchomorpha</taxon>
        <taxon>Tylenchoidea</taxon>
        <taxon>Meloidogynidae</taxon>
        <taxon>Meloidogyninae</taxon>
        <taxon>Meloidogyne</taxon>
    </lineage>
</organism>
<evidence type="ECO:0000313" key="3">
    <source>
        <dbReference type="WBParaSite" id="MhA1_Contig1159.frz3.gene1"/>
    </source>
</evidence>
<evidence type="ECO:0000313" key="2">
    <source>
        <dbReference type="Proteomes" id="UP000095281"/>
    </source>
</evidence>
<evidence type="ECO:0000256" key="1">
    <source>
        <dbReference type="SAM" id="MobiDB-lite"/>
    </source>
</evidence>
<reference evidence="3" key="1">
    <citation type="submission" date="2016-11" db="UniProtKB">
        <authorList>
            <consortium name="WormBaseParasite"/>
        </authorList>
    </citation>
    <scope>IDENTIFICATION</scope>
</reference>